<dbReference type="AlphaFoldDB" id="A0AAV9JK68"/>
<name>A0AAV9JK68_9PEZI</name>
<dbReference type="Proteomes" id="UP001324427">
    <property type="component" value="Unassembled WGS sequence"/>
</dbReference>
<protein>
    <submittedName>
        <fullName evidence="2">Uncharacterized protein</fullName>
    </submittedName>
</protein>
<comment type="caution">
    <text evidence="2">The sequence shown here is derived from an EMBL/GenBank/DDBJ whole genome shotgun (WGS) entry which is preliminary data.</text>
</comment>
<accession>A0AAV9JK68</accession>
<gene>
    <name evidence="2" type="ORF">LTR36_003830</name>
</gene>
<keyword evidence="1" id="KW-0175">Coiled coil</keyword>
<proteinExistence type="predicted"/>
<feature type="coiled-coil region" evidence="1">
    <location>
        <begin position="55"/>
        <end position="117"/>
    </location>
</feature>
<reference evidence="2 3" key="1">
    <citation type="submission" date="2021-11" db="EMBL/GenBank/DDBJ databases">
        <title>Black yeast isolated from Biological Soil Crust.</title>
        <authorList>
            <person name="Kurbessoian T."/>
        </authorList>
    </citation>
    <scope>NUCLEOTIDE SEQUENCE [LARGE SCALE GENOMIC DNA]</scope>
    <source>
        <strain evidence="2 3">CCFEE 5522</strain>
    </source>
</reference>
<keyword evidence="3" id="KW-1185">Reference proteome</keyword>
<sequence>MDNWSTVAEKHVETNKVALSQNYERAKASLGRKRDAVDKAIGKLQATTTRLADAAEEMTERWKRKEDESDRFKAELDGKTEEAKNFRELYNGQRTAVDKLREEKEVAENARLEAEGRGIN</sequence>
<organism evidence="2 3">
    <name type="scientific">Oleoguttula mirabilis</name>
    <dbReference type="NCBI Taxonomy" id="1507867"/>
    <lineage>
        <taxon>Eukaryota</taxon>
        <taxon>Fungi</taxon>
        <taxon>Dikarya</taxon>
        <taxon>Ascomycota</taxon>
        <taxon>Pezizomycotina</taxon>
        <taxon>Dothideomycetes</taxon>
        <taxon>Dothideomycetidae</taxon>
        <taxon>Mycosphaerellales</taxon>
        <taxon>Teratosphaeriaceae</taxon>
        <taxon>Oleoguttula</taxon>
    </lineage>
</organism>
<evidence type="ECO:0000313" key="2">
    <source>
        <dbReference type="EMBL" id="KAK4544925.1"/>
    </source>
</evidence>
<dbReference type="EMBL" id="JAVFHQ010000022">
    <property type="protein sequence ID" value="KAK4544925.1"/>
    <property type="molecule type" value="Genomic_DNA"/>
</dbReference>
<evidence type="ECO:0000256" key="1">
    <source>
        <dbReference type="SAM" id="Coils"/>
    </source>
</evidence>
<evidence type="ECO:0000313" key="3">
    <source>
        <dbReference type="Proteomes" id="UP001324427"/>
    </source>
</evidence>